<name>A0A1E8AXX1_BACMY</name>
<reference evidence="1 3" key="1">
    <citation type="submission" date="2016-05" db="EMBL/GenBank/DDBJ databases">
        <title>Bacillus thuringiensis and Bacillus weihenstephanensis as novel biocontrol agents of wilt causing Verticillium species.</title>
        <authorList>
            <person name="Hollensteiner J."/>
            <person name="Wemheuer F."/>
            <person name="Harting R."/>
            <person name="Kolarzyk A."/>
            <person name="Diaz-Valerio S."/>
            <person name="Poehlein A."/>
            <person name="Brzuszkiewicz E."/>
            <person name="Nesemann K."/>
            <person name="Braus-Stromeyer S."/>
            <person name="Braus G."/>
            <person name="Daniel R."/>
            <person name="Liesegang H."/>
        </authorList>
    </citation>
    <scope>NUCLEOTIDE SEQUENCE [LARGE SCALE GENOMIC DNA]</scope>
    <source>
        <strain evidence="1 3">GOE8</strain>
    </source>
</reference>
<evidence type="ECO:0000313" key="1">
    <source>
        <dbReference type="EMBL" id="OFD69304.1"/>
    </source>
</evidence>
<gene>
    <name evidence="2" type="ORF">BW900_31180</name>
    <name evidence="1" type="ORF">BWGOE8_59290</name>
</gene>
<proteinExistence type="predicted"/>
<comment type="caution">
    <text evidence="1">The sequence shown here is derived from an EMBL/GenBank/DDBJ whole genome shotgun (WGS) entry which is preliminary data.</text>
</comment>
<dbReference type="Proteomes" id="UP000190696">
    <property type="component" value="Unassembled WGS sequence"/>
</dbReference>
<protein>
    <submittedName>
        <fullName evidence="1">Uncharacterized protein</fullName>
    </submittedName>
</protein>
<dbReference type="PATRIC" id="fig|86662.25.peg.6138"/>
<evidence type="ECO:0000313" key="4">
    <source>
        <dbReference type="Proteomes" id="UP000190696"/>
    </source>
</evidence>
<dbReference type="EMBL" id="LXLT01000140">
    <property type="protein sequence ID" value="OFD69304.1"/>
    <property type="molecule type" value="Genomic_DNA"/>
</dbReference>
<sequence>MEKINRILSDFAKVNEYDGVGNDYRLYLLSENTKEDICELIKKDIKATSDDTIELIQLNEWQQDFLSCEFPDSEEYWFGTIPSGYDLKGLTPKEFIIEQLLNTFEQGIGAVYWVKLDIGAYYACSYEEYVFVTNKGIYYLSMQVHD</sequence>
<organism evidence="1 3">
    <name type="scientific">Bacillus mycoides</name>
    <dbReference type="NCBI Taxonomy" id="1405"/>
    <lineage>
        <taxon>Bacteria</taxon>
        <taxon>Bacillati</taxon>
        <taxon>Bacillota</taxon>
        <taxon>Bacilli</taxon>
        <taxon>Bacillales</taxon>
        <taxon>Bacillaceae</taxon>
        <taxon>Bacillus</taxon>
        <taxon>Bacillus cereus group</taxon>
    </lineage>
</organism>
<dbReference type="Proteomes" id="UP000175706">
    <property type="component" value="Unassembled WGS sequence"/>
</dbReference>
<dbReference type="EMBL" id="MUAI01000112">
    <property type="protein sequence ID" value="OOR00626.1"/>
    <property type="molecule type" value="Genomic_DNA"/>
</dbReference>
<evidence type="ECO:0000313" key="2">
    <source>
        <dbReference type="EMBL" id="OOR00626.1"/>
    </source>
</evidence>
<accession>A0A1E8AXX1</accession>
<dbReference type="AlphaFoldDB" id="A0A1E8AXX1"/>
<reference evidence="2 4" key="2">
    <citation type="submission" date="2017-01" db="EMBL/GenBank/DDBJ databases">
        <title>Bacillus cereus isolates.</title>
        <authorList>
            <person name="Beno S.M."/>
        </authorList>
    </citation>
    <scope>NUCLEOTIDE SEQUENCE [LARGE SCALE GENOMIC DNA]</scope>
    <source>
        <strain evidence="2 4">FSL W7-1108</strain>
    </source>
</reference>
<evidence type="ECO:0000313" key="3">
    <source>
        <dbReference type="Proteomes" id="UP000175706"/>
    </source>
</evidence>
<dbReference type="RefSeq" id="WP_002192034.1">
    <property type="nucleotide sequence ID" value="NZ_CP036104.1"/>
</dbReference>